<evidence type="ECO:0000313" key="11">
    <source>
        <dbReference type="EMBL" id="GGI17427.1"/>
    </source>
</evidence>
<dbReference type="Gene3D" id="3.40.630.190">
    <property type="entry name" value="LCP protein"/>
    <property type="match status" value="1"/>
</dbReference>
<evidence type="ECO:0000256" key="7">
    <source>
        <dbReference type="ARBA" id="ARBA00023136"/>
    </source>
</evidence>
<organism evidence="11 12">
    <name type="scientific">Gottfriedia solisilvae</name>
    <dbReference type="NCBI Taxonomy" id="1516104"/>
    <lineage>
        <taxon>Bacteria</taxon>
        <taxon>Bacillati</taxon>
        <taxon>Bacillota</taxon>
        <taxon>Bacilli</taxon>
        <taxon>Bacillales</taxon>
        <taxon>Bacillaceae</taxon>
        <taxon>Gottfriedia</taxon>
    </lineage>
</organism>
<evidence type="ECO:0000313" key="12">
    <source>
        <dbReference type="Proteomes" id="UP000626244"/>
    </source>
</evidence>
<keyword evidence="5 9" id="KW-0735">Signal-anchor</keyword>
<dbReference type="InterPro" id="IPR023734">
    <property type="entry name" value="TagU"/>
</dbReference>
<dbReference type="NCBIfam" id="NF006897">
    <property type="entry name" value="PRK09379.1"/>
    <property type="match status" value="1"/>
</dbReference>
<dbReference type="NCBIfam" id="TIGR00350">
    <property type="entry name" value="lytR_cpsA_psr"/>
    <property type="match status" value="1"/>
</dbReference>
<keyword evidence="3 9" id="KW-0808">Transferase</keyword>
<comment type="pathway">
    <text evidence="9">Cell wall biogenesis.</text>
</comment>
<dbReference type="PANTHER" id="PTHR33392:SF6">
    <property type="entry name" value="POLYISOPRENYL-TEICHOIC ACID--PEPTIDOGLYCAN TEICHOIC ACID TRANSFERASE TAGU"/>
    <property type="match status" value="1"/>
</dbReference>
<evidence type="ECO:0000256" key="4">
    <source>
        <dbReference type="ARBA" id="ARBA00022692"/>
    </source>
</evidence>
<protein>
    <recommendedName>
        <fullName evidence="9">Polyisoprenyl-teichoic acid--peptidoglycan teichoic acid transferase TagU</fullName>
        <ecNumber evidence="9">2.7.8.-</ecNumber>
    </recommendedName>
</protein>
<feature type="topological domain" description="Cytoplasmic" evidence="9">
    <location>
        <begin position="1"/>
        <end position="17"/>
    </location>
</feature>
<gene>
    <name evidence="11" type="primary">lytR</name>
    <name evidence="9" type="synonym">tagU</name>
    <name evidence="11" type="ORF">GCM10007380_37890</name>
</gene>
<feature type="domain" description="Cell envelope-related transcriptional attenuator" evidence="10">
    <location>
        <begin position="89"/>
        <end position="231"/>
    </location>
</feature>
<dbReference type="GO" id="GO:0016780">
    <property type="term" value="F:phosphotransferase activity, for other substituted phosphate groups"/>
    <property type="evidence" value="ECO:0007669"/>
    <property type="project" value="UniProtKB-UniRule"/>
</dbReference>
<evidence type="ECO:0000256" key="9">
    <source>
        <dbReference type="HAMAP-Rule" id="MF_01140"/>
    </source>
</evidence>
<dbReference type="AlphaFoldDB" id="A0A8J3AMH0"/>
<dbReference type="PANTHER" id="PTHR33392">
    <property type="entry name" value="POLYISOPRENYL-TEICHOIC ACID--PEPTIDOGLYCAN TEICHOIC ACID TRANSFERASE TAGU"/>
    <property type="match status" value="1"/>
</dbReference>
<keyword evidence="6 9" id="KW-1133">Transmembrane helix</keyword>
<dbReference type="GO" id="GO:0005886">
    <property type="term" value="C:plasma membrane"/>
    <property type="evidence" value="ECO:0007669"/>
    <property type="project" value="UniProtKB-SubCell"/>
</dbReference>
<keyword evidence="4 9" id="KW-0812">Transmembrane</keyword>
<comment type="similarity">
    <text evidence="1 9">Belongs to the LytR/CpsA/Psr (LCP) family.</text>
</comment>
<dbReference type="Proteomes" id="UP000626244">
    <property type="component" value="Unassembled WGS sequence"/>
</dbReference>
<keyword evidence="7 9" id="KW-0472">Membrane</keyword>
<dbReference type="Pfam" id="PF03816">
    <property type="entry name" value="LytR_cpsA_psr"/>
    <property type="match status" value="1"/>
</dbReference>
<dbReference type="HAMAP" id="MF_01140">
    <property type="entry name" value="TagU_transferase"/>
    <property type="match status" value="1"/>
</dbReference>
<evidence type="ECO:0000256" key="6">
    <source>
        <dbReference type="ARBA" id="ARBA00022989"/>
    </source>
</evidence>
<keyword evidence="2 9" id="KW-1003">Cell membrane</keyword>
<evidence type="ECO:0000256" key="8">
    <source>
        <dbReference type="ARBA" id="ARBA00023316"/>
    </source>
</evidence>
<evidence type="ECO:0000256" key="5">
    <source>
        <dbReference type="ARBA" id="ARBA00022968"/>
    </source>
</evidence>
<comment type="subcellular location">
    <subcellularLocation>
        <location evidence="9">Cell membrane</location>
        <topology evidence="9">Single-pass type II membrane protein</topology>
    </subcellularLocation>
</comment>
<reference evidence="12" key="1">
    <citation type="journal article" date="2019" name="Int. J. Syst. Evol. Microbiol.">
        <title>The Global Catalogue of Microorganisms (GCM) 10K type strain sequencing project: providing services to taxonomists for standard genome sequencing and annotation.</title>
        <authorList>
            <consortium name="The Broad Institute Genomics Platform"/>
            <consortium name="The Broad Institute Genome Sequencing Center for Infectious Disease"/>
            <person name="Wu L."/>
            <person name="Ma J."/>
        </authorList>
    </citation>
    <scope>NUCLEOTIDE SEQUENCE [LARGE SCALE GENOMIC DNA]</scope>
    <source>
        <strain evidence="12">CGMCC 1.14993</strain>
    </source>
</reference>
<sequence>MSRKEKHSKKKMSTIKKVLLSLLLILVVITAGVGIYAYSIYNNVNNTSKKIHKDIKKTDKRKEVVSVQKKQPFSILLMGVDHRKGDKGRSDSMILLTVNPEKKTTKMVSIPRDTRTEIVGKGKQDKLNHAYAFGGVQMTVDSVENFLNVPIDYYLEVNMEGFRDIVDAVDGVDVVNDLDFTYENTHFKKGAIHLNGKEALSFARMRKMDPRGDFGRQLRQRLVIEAVIKKGASVSSLGNYQDILKAIEENVVTNLTFNEMVSIQQDYREAASNIDKIQITGKGTKIDGIYYLQVPDEERNYVIAELRNHLDLSVGNNEE</sequence>
<proteinExistence type="inferred from homology"/>
<evidence type="ECO:0000256" key="3">
    <source>
        <dbReference type="ARBA" id="ARBA00022679"/>
    </source>
</evidence>
<evidence type="ECO:0000256" key="1">
    <source>
        <dbReference type="ARBA" id="ARBA00006068"/>
    </source>
</evidence>
<evidence type="ECO:0000256" key="2">
    <source>
        <dbReference type="ARBA" id="ARBA00022475"/>
    </source>
</evidence>
<dbReference type="EMBL" id="BMHB01000003">
    <property type="protein sequence ID" value="GGI17427.1"/>
    <property type="molecule type" value="Genomic_DNA"/>
</dbReference>
<comment type="function">
    <text evidence="9">May catalyze the final step in cell wall teichoic acid biosynthesis, the transfer of the anionic cell wall polymers (APs) from their lipid-linked precursor to the cell wall peptidoglycan (PG).</text>
</comment>
<comment type="caution">
    <text evidence="11">The sequence shown here is derived from an EMBL/GenBank/DDBJ whole genome shotgun (WGS) entry which is preliminary data.</text>
</comment>
<accession>A0A8J3AMH0</accession>
<feature type="topological domain" description="Extracellular" evidence="9">
    <location>
        <begin position="39"/>
        <end position="319"/>
    </location>
</feature>
<dbReference type="GO" id="GO:0070726">
    <property type="term" value="P:cell wall assembly"/>
    <property type="evidence" value="ECO:0007669"/>
    <property type="project" value="UniProtKB-UniRule"/>
</dbReference>
<dbReference type="InterPro" id="IPR004474">
    <property type="entry name" value="LytR_CpsA_psr"/>
</dbReference>
<keyword evidence="12" id="KW-1185">Reference proteome</keyword>
<keyword evidence="8 9" id="KW-0961">Cell wall biogenesis/degradation</keyword>
<name>A0A8J3AMH0_9BACI</name>
<dbReference type="InterPro" id="IPR050922">
    <property type="entry name" value="LytR/CpsA/Psr_CW_biosynth"/>
</dbReference>
<evidence type="ECO:0000259" key="10">
    <source>
        <dbReference type="Pfam" id="PF03816"/>
    </source>
</evidence>
<dbReference type="EC" id="2.7.8.-" evidence="9"/>